<dbReference type="EnsemblMetazoa" id="tetur28g02570.1">
    <property type="protein sequence ID" value="tetur28g02570.1"/>
    <property type="gene ID" value="tetur28g02570"/>
</dbReference>
<dbReference type="SMART" id="SM00256">
    <property type="entry name" value="FBOX"/>
    <property type="match status" value="1"/>
</dbReference>
<dbReference type="SUPFAM" id="SSF81383">
    <property type="entry name" value="F-box domain"/>
    <property type="match status" value="1"/>
</dbReference>
<proteinExistence type="predicted"/>
<sequence length="386" mass="44656">MSFDILPNEIIVHILNQTSWIGDLINASKVCRRWYHIVQDRLAHVKYLVYKAAKLRGSKRGRTNRLFADGLDFQRDVLFYKGSPKHDKTNLVTCVKNLPNVNMVEVYEYNGIVEKLVECLFTYRQDVIGVWHHDPFTDKSDKFRVSTVIIEYGPSPNFQQLLTGSVTVELANILPRLVNLKRLHIDFFEPNSLVGYNGPPFEYIEMLELAGLEQLNLLDLVDRCPNLKSMSLNFVRCSDFGLTDTKNLNLENLVLEYEDESYQSWPILLPFLKKFPNLSALAIRNNSAFHDLLVREVLHLFPRLEILDVRGCPLTDAILQHINSAKEKSKIKLDKFIWGPIPDDYYLRELSDPVVDGTDFLEQIFPNSFPNIPIFLRLESPETQQD</sequence>
<organism evidence="2 3">
    <name type="scientific">Tetranychus urticae</name>
    <name type="common">Two-spotted spider mite</name>
    <dbReference type="NCBI Taxonomy" id="32264"/>
    <lineage>
        <taxon>Eukaryota</taxon>
        <taxon>Metazoa</taxon>
        <taxon>Ecdysozoa</taxon>
        <taxon>Arthropoda</taxon>
        <taxon>Chelicerata</taxon>
        <taxon>Arachnida</taxon>
        <taxon>Acari</taxon>
        <taxon>Acariformes</taxon>
        <taxon>Trombidiformes</taxon>
        <taxon>Prostigmata</taxon>
        <taxon>Eleutherengona</taxon>
        <taxon>Raphignathae</taxon>
        <taxon>Tetranychoidea</taxon>
        <taxon>Tetranychidae</taxon>
        <taxon>Tetranychus</taxon>
    </lineage>
</organism>
<accession>T1KZR7</accession>
<gene>
    <name evidence="2" type="primary">107368718</name>
</gene>
<keyword evidence="3" id="KW-1185">Reference proteome</keyword>
<dbReference type="InterPro" id="IPR001810">
    <property type="entry name" value="F-box_dom"/>
</dbReference>
<dbReference type="EMBL" id="CAEY01000744">
    <property type="status" value="NOT_ANNOTATED_CDS"/>
    <property type="molecule type" value="Genomic_DNA"/>
</dbReference>
<dbReference type="OrthoDB" id="3219396at2759"/>
<evidence type="ECO:0000259" key="1">
    <source>
        <dbReference type="PROSITE" id="PS50181"/>
    </source>
</evidence>
<reference evidence="3" key="1">
    <citation type="submission" date="2011-08" db="EMBL/GenBank/DDBJ databases">
        <authorList>
            <person name="Rombauts S."/>
        </authorList>
    </citation>
    <scope>NUCLEOTIDE SEQUENCE</scope>
    <source>
        <strain evidence="3">London</strain>
    </source>
</reference>
<evidence type="ECO:0000313" key="2">
    <source>
        <dbReference type="EnsemblMetazoa" id="tetur28g02570.1"/>
    </source>
</evidence>
<dbReference type="KEGG" id="tut:107368718"/>
<dbReference type="Proteomes" id="UP000015104">
    <property type="component" value="Unassembled WGS sequence"/>
</dbReference>
<evidence type="ECO:0000313" key="3">
    <source>
        <dbReference type="Proteomes" id="UP000015104"/>
    </source>
</evidence>
<name>T1KZR7_TETUR</name>
<dbReference type="Pfam" id="PF12937">
    <property type="entry name" value="F-box-like"/>
    <property type="match status" value="1"/>
</dbReference>
<dbReference type="SUPFAM" id="SSF52047">
    <property type="entry name" value="RNI-like"/>
    <property type="match status" value="1"/>
</dbReference>
<reference evidence="2" key="2">
    <citation type="submission" date="2015-06" db="UniProtKB">
        <authorList>
            <consortium name="EnsemblMetazoa"/>
        </authorList>
    </citation>
    <scope>IDENTIFICATION</scope>
</reference>
<feature type="domain" description="F-box" evidence="1">
    <location>
        <begin position="1"/>
        <end position="53"/>
    </location>
</feature>
<dbReference type="OMA" id="NDCHIRQ"/>
<dbReference type="AlphaFoldDB" id="T1KZR7"/>
<protein>
    <recommendedName>
        <fullName evidence="1">F-box domain-containing protein</fullName>
    </recommendedName>
</protein>
<dbReference type="PROSITE" id="PS50181">
    <property type="entry name" value="FBOX"/>
    <property type="match status" value="1"/>
</dbReference>
<dbReference type="Gene3D" id="1.20.1280.50">
    <property type="match status" value="1"/>
</dbReference>
<dbReference type="InterPro" id="IPR032675">
    <property type="entry name" value="LRR_dom_sf"/>
</dbReference>
<dbReference type="InterPro" id="IPR036047">
    <property type="entry name" value="F-box-like_dom_sf"/>
</dbReference>
<dbReference type="Gene3D" id="3.80.10.10">
    <property type="entry name" value="Ribonuclease Inhibitor"/>
    <property type="match status" value="1"/>
</dbReference>
<dbReference type="HOGENOM" id="CLU_029073_0_0_1"/>